<evidence type="ECO:0000313" key="4">
    <source>
        <dbReference type="Proteomes" id="UP001190700"/>
    </source>
</evidence>
<dbReference type="InterPro" id="IPR029063">
    <property type="entry name" value="SAM-dependent_MTases_sf"/>
</dbReference>
<gene>
    <name evidence="3" type="ORF">CYMTET_39608</name>
</gene>
<reference evidence="3 4" key="1">
    <citation type="journal article" date="2015" name="Genome Biol. Evol.">
        <title>Comparative Genomics of a Bacterivorous Green Alga Reveals Evolutionary Causalities and Consequences of Phago-Mixotrophic Mode of Nutrition.</title>
        <authorList>
            <person name="Burns J.A."/>
            <person name="Paasch A."/>
            <person name="Narechania A."/>
            <person name="Kim E."/>
        </authorList>
    </citation>
    <scope>NUCLEOTIDE SEQUENCE [LARGE SCALE GENOMIC DNA]</scope>
    <source>
        <strain evidence="3 4">PLY_AMNH</strain>
    </source>
</reference>
<dbReference type="GO" id="GO:0005886">
    <property type="term" value="C:plasma membrane"/>
    <property type="evidence" value="ECO:0007669"/>
    <property type="project" value="TreeGrafter"/>
</dbReference>
<keyword evidence="1" id="KW-0812">Transmembrane</keyword>
<organism evidence="3 4">
    <name type="scientific">Cymbomonas tetramitiformis</name>
    <dbReference type="NCBI Taxonomy" id="36881"/>
    <lineage>
        <taxon>Eukaryota</taxon>
        <taxon>Viridiplantae</taxon>
        <taxon>Chlorophyta</taxon>
        <taxon>Pyramimonadophyceae</taxon>
        <taxon>Pyramimonadales</taxon>
        <taxon>Pyramimonadaceae</taxon>
        <taxon>Cymbomonas</taxon>
    </lineage>
</organism>
<dbReference type="PANTHER" id="PTHR34009">
    <property type="entry name" value="PROTEIN STAR"/>
    <property type="match status" value="1"/>
</dbReference>
<evidence type="ECO:0000256" key="1">
    <source>
        <dbReference type="SAM" id="Phobius"/>
    </source>
</evidence>
<dbReference type="AlphaFoldDB" id="A0AAE0F4C4"/>
<accession>A0AAE0F4C4</accession>
<dbReference type="GO" id="GO:0006888">
    <property type="term" value="P:endoplasmic reticulum to Golgi vesicle-mediated transport"/>
    <property type="evidence" value="ECO:0007669"/>
    <property type="project" value="TreeGrafter"/>
</dbReference>
<feature type="domain" description="Methyltransferase FkbM" evidence="2">
    <location>
        <begin position="91"/>
        <end position="246"/>
    </location>
</feature>
<dbReference type="Gene3D" id="3.40.50.150">
    <property type="entry name" value="Vaccinia Virus protein VP39"/>
    <property type="match status" value="1"/>
</dbReference>
<dbReference type="PANTHER" id="PTHR34009:SF2">
    <property type="entry name" value="PROTEIN STAR"/>
    <property type="match status" value="1"/>
</dbReference>
<dbReference type="Proteomes" id="UP001190700">
    <property type="component" value="Unassembled WGS sequence"/>
</dbReference>
<dbReference type="GO" id="GO:0016197">
    <property type="term" value="P:endosomal transport"/>
    <property type="evidence" value="ECO:0007669"/>
    <property type="project" value="TreeGrafter"/>
</dbReference>
<dbReference type="SUPFAM" id="SSF53335">
    <property type="entry name" value="S-adenosyl-L-methionine-dependent methyltransferases"/>
    <property type="match status" value="1"/>
</dbReference>
<dbReference type="GO" id="GO:0031902">
    <property type="term" value="C:late endosome membrane"/>
    <property type="evidence" value="ECO:0007669"/>
    <property type="project" value="TreeGrafter"/>
</dbReference>
<name>A0AAE0F4C4_9CHLO</name>
<comment type="caution">
    <text evidence="3">The sequence shown here is derived from an EMBL/GenBank/DDBJ whole genome shotgun (WGS) entry which is preliminary data.</text>
</comment>
<feature type="transmembrane region" description="Helical" evidence="1">
    <location>
        <begin position="9"/>
        <end position="27"/>
    </location>
</feature>
<protein>
    <recommendedName>
        <fullName evidence="2">Methyltransferase FkbM domain-containing protein</fullName>
    </recommendedName>
</protein>
<dbReference type="GO" id="GO:0005794">
    <property type="term" value="C:Golgi apparatus"/>
    <property type="evidence" value="ECO:0007669"/>
    <property type="project" value="TreeGrafter"/>
</dbReference>
<keyword evidence="4" id="KW-1185">Reference proteome</keyword>
<dbReference type="EMBL" id="LGRX02026318">
    <property type="protein sequence ID" value="KAK3251064.1"/>
    <property type="molecule type" value="Genomic_DNA"/>
</dbReference>
<keyword evidence="1" id="KW-1133">Transmembrane helix</keyword>
<evidence type="ECO:0000313" key="3">
    <source>
        <dbReference type="EMBL" id="KAK3251064.1"/>
    </source>
</evidence>
<evidence type="ECO:0000259" key="2">
    <source>
        <dbReference type="Pfam" id="PF05050"/>
    </source>
</evidence>
<sequence>MKRATCLQLFYFISAAWGVYVFVWFATSERCRTHASTSTSTIGVQETNSGLRQVWVAPRNAYREVKYASQCGQDEFVTSVTRGAKKGFYLDVGAHDAVYLSNTYYLDVALSWSGVCVEAQTKFIKSLTGRSCHILSTVVGGENRSQVEFVDHGNGLSGILGRSIGSTTDNMVSTDTATQEYSVGLITVLQMLDVPSRIDYFTLDVEGAEEYVLAPRLFDAYSFRVIEVERPTERVHDLLRKKGYEFVMSCGYFGSTMYFNTADNEIWRHVPRTRRHLFTPEYWRLVEKIWKHSKNYLTRTEHPGHALNCNATLNLANKNYCAEIMRAWMTAC</sequence>
<dbReference type="InterPro" id="IPR006342">
    <property type="entry name" value="FkbM_mtfrase"/>
</dbReference>
<dbReference type="Pfam" id="PF05050">
    <property type="entry name" value="Methyltransf_21"/>
    <property type="match status" value="1"/>
</dbReference>
<dbReference type="InterPro" id="IPR053202">
    <property type="entry name" value="EGF_Rcpt_Signaling_Reg"/>
</dbReference>
<keyword evidence="1" id="KW-0472">Membrane</keyword>
<dbReference type="GO" id="GO:0005789">
    <property type="term" value="C:endoplasmic reticulum membrane"/>
    <property type="evidence" value="ECO:0007669"/>
    <property type="project" value="TreeGrafter"/>
</dbReference>
<proteinExistence type="predicted"/>